<evidence type="ECO:0000256" key="2">
    <source>
        <dbReference type="ARBA" id="ARBA00022801"/>
    </source>
</evidence>
<sequence>MPDDQQTGLRICGVSSDIFNFLAYTASLIGIGESPIENRKWIYIHKWLPDQVHNPEGLMEIQDSKIANIPVRIYQPKNLLHDATGVVYLHGGGWTIGSVDMYHPLTHRLAKEANVVLISVEYRLAPKHTFPSQFHDCYAVVKTLLATGYKYGIDTNRIVVAGDSAGGNLATAVALKLRDEGKQLAAQVLINPAVQFLTFRFLLIKNRTLHFSRGVA</sequence>
<evidence type="ECO:0000256" key="3">
    <source>
        <dbReference type="PROSITE-ProRule" id="PRU10038"/>
    </source>
</evidence>
<evidence type="ECO:0000313" key="5">
    <source>
        <dbReference type="EMBL" id="KAJ7392845.1"/>
    </source>
</evidence>
<feature type="domain" description="Alpha/beta hydrolase fold-3" evidence="4">
    <location>
        <begin position="86"/>
        <end position="196"/>
    </location>
</feature>
<dbReference type="OrthoDB" id="5967440at2759"/>
<dbReference type="Proteomes" id="UP001163046">
    <property type="component" value="Unassembled WGS sequence"/>
</dbReference>
<dbReference type="InterPro" id="IPR013094">
    <property type="entry name" value="AB_hydrolase_3"/>
</dbReference>
<reference evidence="5" key="1">
    <citation type="submission" date="2023-01" db="EMBL/GenBank/DDBJ databases">
        <title>Genome assembly of the deep-sea coral Lophelia pertusa.</title>
        <authorList>
            <person name="Herrera S."/>
            <person name="Cordes E."/>
        </authorList>
    </citation>
    <scope>NUCLEOTIDE SEQUENCE</scope>
    <source>
        <strain evidence="5">USNM1676648</strain>
        <tissue evidence="5">Polyp</tissue>
    </source>
</reference>
<dbReference type="InterPro" id="IPR050300">
    <property type="entry name" value="GDXG_lipolytic_enzyme"/>
</dbReference>
<evidence type="ECO:0000256" key="1">
    <source>
        <dbReference type="ARBA" id="ARBA00010515"/>
    </source>
</evidence>
<feature type="active site" evidence="3">
    <location>
        <position position="164"/>
    </location>
</feature>
<dbReference type="Pfam" id="PF07859">
    <property type="entry name" value="Abhydrolase_3"/>
    <property type="match status" value="1"/>
</dbReference>
<dbReference type="Gene3D" id="3.40.50.1820">
    <property type="entry name" value="alpha/beta hydrolase"/>
    <property type="match status" value="1"/>
</dbReference>
<dbReference type="AlphaFoldDB" id="A0A9X0A4D4"/>
<gene>
    <name evidence="5" type="primary">NCEH1_2</name>
    <name evidence="5" type="ORF">OS493_010505</name>
</gene>
<organism evidence="5 6">
    <name type="scientific">Desmophyllum pertusum</name>
    <dbReference type="NCBI Taxonomy" id="174260"/>
    <lineage>
        <taxon>Eukaryota</taxon>
        <taxon>Metazoa</taxon>
        <taxon>Cnidaria</taxon>
        <taxon>Anthozoa</taxon>
        <taxon>Hexacorallia</taxon>
        <taxon>Scleractinia</taxon>
        <taxon>Caryophylliina</taxon>
        <taxon>Caryophylliidae</taxon>
        <taxon>Desmophyllum</taxon>
    </lineage>
</organism>
<dbReference type="InterPro" id="IPR029058">
    <property type="entry name" value="AB_hydrolase_fold"/>
</dbReference>
<dbReference type="GO" id="GO:0004806">
    <property type="term" value="F:triacylglycerol lipase activity"/>
    <property type="evidence" value="ECO:0007669"/>
    <property type="project" value="UniProtKB-EC"/>
</dbReference>
<keyword evidence="2 5" id="KW-0378">Hydrolase</keyword>
<dbReference type="PROSITE" id="PS01174">
    <property type="entry name" value="LIPASE_GDXG_SER"/>
    <property type="match status" value="1"/>
</dbReference>
<protein>
    <submittedName>
        <fullName evidence="5">Carboxylic ester hydrolase</fullName>
        <ecNumber evidence="5">3.1.1.3</ecNumber>
    </submittedName>
</protein>
<comment type="similarity">
    <text evidence="1">Belongs to the 'GDXG' lipolytic enzyme family.</text>
</comment>
<evidence type="ECO:0000313" key="6">
    <source>
        <dbReference type="Proteomes" id="UP001163046"/>
    </source>
</evidence>
<dbReference type="SUPFAM" id="SSF53474">
    <property type="entry name" value="alpha/beta-Hydrolases"/>
    <property type="match status" value="1"/>
</dbReference>
<comment type="caution">
    <text evidence="5">The sequence shown here is derived from an EMBL/GenBank/DDBJ whole genome shotgun (WGS) entry which is preliminary data.</text>
</comment>
<dbReference type="PANTHER" id="PTHR48081:SF8">
    <property type="entry name" value="ALPHA_BETA HYDROLASE FOLD-3 DOMAIN-CONTAINING PROTEIN-RELATED"/>
    <property type="match status" value="1"/>
</dbReference>
<name>A0A9X0A4D4_9CNID</name>
<keyword evidence="6" id="KW-1185">Reference proteome</keyword>
<proteinExistence type="inferred from homology"/>
<dbReference type="PANTHER" id="PTHR48081">
    <property type="entry name" value="AB HYDROLASE SUPERFAMILY PROTEIN C4A8.06C"/>
    <property type="match status" value="1"/>
</dbReference>
<accession>A0A9X0A4D4</accession>
<dbReference type="EMBL" id="MU825400">
    <property type="protein sequence ID" value="KAJ7392845.1"/>
    <property type="molecule type" value="Genomic_DNA"/>
</dbReference>
<dbReference type="EC" id="3.1.1.3" evidence="5"/>
<dbReference type="InterPro" id="IPR033140">
    <property type="entry name" value="Lipase_GDXG_put_SER_AS"/>
</dbReference>
<evidence type="ECO:0000259" key="4">
    <source>
        <dbReference type="Pfam" id="PF07859"/>
    </source>
</evidence>